<organism evidence="1 2">
    <name type="scientific">[Clostridium] citroniae WAL-17108</name>
    <dbReference type="NCBI Taxonomy" id="742733"/>
    <lineage>
        <taxon>Bacteria</taxon>
        <taxon>Bacillati</taxon>
        <taxon>Bacillota</taxon>
        <taxon>Clostridia</taxon>
        <taxon>Lachnospirales</taxon>
        <taxon>Lachnospiraceae</taxon>
        <taxon>Enterocloster</taxon>
    </lineage>
</organism>
<dbReference type="eggNOG" id="ENOG5032TVM">
    <property type="taxonomic scope" value="Bacteria"/>
</dbReference>
<sequence>MNKILEQLYNGEIYPSENIVPTNPKYRPLTRKISDEREALQTKLNAEDSERLEALGEMYIETSAMYGYENFLCGFKLGASLMLEILKGEDGPEV</sequence>
<dbReference type="RefSeq" id="WP_007858885.1">
    <property type="nucleotide sequence ID" value="NZ_JH376420.1"/>
</dbReference>
<evidence type="ECO:0000313" key="1">
    <source>
        <dbReference type="EMBL" id="EHF00765.1"/>
    </source>
</evidence>
<dbReference type="AlphaFoldDB" id="G5HD61"/>
<evidence type="ECO:0000313" key="2">
    <source>
        <dbReference type="Proteomes" id="UP000003763"/>
    </source>
</evidence>
<name>G5HD61_9FIRM</name>
<comment type="caution">
    <text evidence="1">The sequence shown here is derived from an EMBL/GenBank/DDBJ whole genome shotgun (WGS) entry which is preliminary data.</text>
</comment>
<dbReference type="InterPro" id="IPR049215">
    <property type="entry name" value="DUF6809"/>
</dbReference>
<dbReference type="Proteomes" id="UP000003763">
    <property type="component" value="Unassembled WGS sequence"/>
</dbReference>
<dbReference type="HOGENOM" id="CLU_157174_0_0_9"/>
<dbReference type="EMBL" id="ADLJ01000003">
    <property type="protein sequence ID" value="EHF00765.1"/>
    <property type="molecule type" value="Genomic_DNA"/>
</dbReference>
<dbReference type="PATRIC" id="fig|742733.3.peg.547"/>
<proteinExistence type="predicted"/>
<accession>G5HD61</accession>
<dbReference type="Pfam" id="PF20648">
    <property type="entry name" value="DUF6809"/>
    <property type="match status" value="1"/>
</dbReference>
<protein>
    <submittedName>
        <fullName evidence="1">Uncharacterized protein</fullName>
    </submittedName>
</protein>
<gene>
    <name evidence="1" type="ORF">HMPREF9469_00523</name>
</gene>
<reference evidence="1 2" key="1">
    <citation type="submission" date="2011-08" db="EMBL/GenBank/DDBJ databases">
        <title>The Genome Sequence of Clostridium citroniae WAL-17108.</title>
        <authorList>
            <consortium name="The Broad Institute Genome Sequencing Platform"/>
            <person name="Earl A."/>
            <person name="Ward D."/>
            <person name="Feldgarden M."/>
            <person name="Gevers D."/>
            <person name="Finegold S.M."/>
            <person name="Summanen P.H."/>
            <person name="Molitoris D.R."/>
            <person name="Vaisanen M.L."/>
            <person name="Daigneault M."/>
            <person name="Allen-Vercoe E."/>
            <person name="Young S.K."/>
            <person name="Zeng Q."/>
            <person name="Gargeya S."/>
            <person name="Fitzgerald M."/>
            <person name="Haas B."/>
            <person name="Abouelleil A."/>
            <person name="Alvarado L."/>
            <person name="Arachchi H.M."/>
            <person name="Berlin A."/>
            <person name="Brown A."/>
            <person name="Chapman S.B."/>
            <person name="Chen Z."/>
            <person name="Dunbar C."/>
            <person name="Freedman E."/>
            <person name="Gearin G."/>
            <person name="Gellesch M."/>
            <person name="Goldberg J."/>
            <person name="Griggs A."/>
            <person name="Gujja S."/>
            <person name="Heiman D."/>
            <person name="Howarth C."/>
            <person name="Larson L."/>
            <person name="Lui A."/>
            <person name="MacDonald P.J.P."/>
            <person name="Montmayeur A."/>
            <person name="Murphy C."/>
            <person name="Neiman D."/>
            <person name="Pearson M."/>
            <person name="Priest M."/>
            <person name="Roberts A."/>
            <person name="Saif S."/>
            <person name="Shea T."/>
            <person name="Shenoy N."/>
            <person name="Sisk P."/>
            <person name="Stolte C."/>
            <person name="Sykes S."/>
            <person name="Wortman J."/>
            <person name="Nusbaum C."/>
            <person name="Birren B."/>
        </authorList>
    </citation>
    <scope>NUCLEOTIDE SEQUENCE [LARGE SCALE GENOMIC DNA]</scope>
    <source>
        <strain evidence="1 2">WAL-17108</strain>
    </source>
</reference>